<evidence type="ECO:0000256" key="5">
    <source>
        <dbReference type="ARBA" id="ARBA00023136"/>
    </source>
</evidence>
<dbReference type="EMBL" id="CH916367">
    <property type="protein sequence ID" value="EDW01253.1"/>
    <property type="molecule type" value="Genomic_DNA"/>
</dbReference>
<evidence type="ECO:0000256" key="4">
    <source>
        <dbReference type="ARBA" id="ARBA00022989"/>
    </source>
</evidence>
<comment type="similarity">
    <text evidence="2">Belongs to the RNase K family.</text>
</comment>
<comment type="subcellular location">
    <subcellularLocation>
        <location evidence="1">Membrane</location>
        <topology evidence="1">Multi-pass membrane protein</topology>
    </subcellularLocation>
</comment>
<dbReference type="STRING" id="7222.B4J8I6"/>
<dbReference type="PANTHER" id="PTHR31733">
    <property type="entry name" value="RIBONUCLEASE KAPPA"/>
    <property type="match status" value="1"/>
</dbReference>
<dbReference type="eggNOG" id="ENOG502T9GP">
    <property type="taxonomic scope" value="Eukaryota"/>
</dbReference>
<feature type="transmembrane region" description="Helical" evidence="6">
    <location>
        <begin position="65"/>
        <end position="89"/>
    </location>
</feature>
<feature type="transmembrane region" description="Helical" evidence="6">
    <location>
        <begin position="12"/>
        <end position="31"/>
    </location>
</feature>
<dbReference type="PhylomeDB" id="B4J8I6"/>
<dbReference type="OrthoDB" id="67317at2759"/>
<keyword evidence="3 6" id="KW-0812">Transmembrane</keyword>
<proteinExistence type="inferred from homology"/>
<keyword evidence="4 6" id="KW-1133">Transmembrane helix</keyword>
<dbReference type="InParanoid" id="B4J8I6"/>
<evidence type="ECO:0000256" key="6">
    <source>
        <dbReference type="SAM" id="Phobius"/>
    </source>
</evidence>
<accession>B4J8I6</accession>
<name>B4J8I6_DROGR</name>
<reference evidence="7 8" key="1">
    <citation type="journal article" date="2007" name="Nature">
        <title>Evolution of genes and genomes on the Drosophila phylogeny.</title>
        <authorList>
            <consortium name="Drosophila 12 Genomes Consortium"/>
            <person name="Clark A.G."/>
            <person name="Eisen M.B."/>
            <person name="Smith D.R."/>
            <person name="Bergman C.M."/>
            <person name="Oliver B."/>
            <person name="Markow T.A."/>
            <person name="Kaufman T.C."/>
            <person name="Kellis M."/>
            <person name="Gelbart W."/>
            <person name="Iyer V.N."/>
            <person name="Pollard D.A."/>
            <person name="Sackton T.B."/>
            <person name="Larracuente A.M."/>
            <person name="Singh N.D."/>
            <person name="Abad J.P."/>
            <person name="Abt D.N."/>
            <person name="Adryan B."/>
            <person name="Aguade M."/>
            <person name="Akashi H."/>
            <person name="Anderson W.W."/>
            <person name="Aquadro C.F."/>
            <person name="Ardell D.H."/>
            <person name="Arguello R."/>
            <person name="Artieri C.G."/>
            <person name="Barbash D.A."/>
            <person name="Barker D."/>
            <person name="Barsanti P."/>
            <person name="Batterham P."/>
            <person name="Batzoglou S."/>
            <person name="Begun D."/>
            <person name="Bhutkar A."/>
            <person name="Blanco E."/>
            <person name="Bosak S.A."/>
            <person name="Bradley R.K."/>
            <person name="Brand A.D."/>
            <person name="Brent M.R."/>
            <person name="Brooks A.N."/>
            <person name="Brown R.H."/>
            <person name="Butlin R.K."/>
            <person name="Caggese C."/>
            <person name="Calvi B.R."/>
            <person name="Bernardo de Carvalho A."/>
            <person name="Caspi A."/>
            <person name="Castrezana S."/>
            <person name="Celniker S.E."/>
            <person name="Chang J.L."/>
            <person name="Chapple C."/>
            <person name="Chatterji S."/>
            <person name="Chinwalla A."/>
            <person name="Civetta A."/>
            <person name="Clifton S.W."/>
            <person name="Comeron J.M."/>
            <person name="Costello J.C."/>
            <person name="Coyne J.A."/>
            <person name="Daub J."/>
            <person name="David R.G."/>
            <person name="Delcher A.L."/>
            <person name="Delehaunty K."/>
            <person name="Do C.B."/>
            <person name="Ebling H."/>
            <person name="Edwards K."/>
            <person name="Eickbush T."/>
            <person name="Evans J.D."/>
            <person name="Filipski A."/>
            <person name="Findeiss S."/>
            <person name="Freyhult E."/>
            <person name="Fulton L."/>
            <person name="Fulton R."/>
            <person name="Garcia A.C."/>
            <person name="Gardiner A."/>
            <person name="Garfield D.A."/>
            <person name="Garvin B.E."/>
            <person name="Gibson G."/>
            <person name="Gilbert D."/>
            <person name="Gnerre S."/>
            <person name="Godfrey J."/>
            <person name="Good R."/>
            <person name="Gotea V."/>
            <person name="Gravely B."/>
            <person name="Greenberg A.J."/>
            <person name="Griffiths-Jones S."/>
            <person name="Gross S."/>
            <person name="Guigo R."/>
            <person name="Gustafson E.A."/>
            <person name="Haerty W."/>
            <person name="Hahn M.W."/>
            <person name="Halligan D.L."/>
            <person name="Halpern A.L."/>
            <person name="Halter G.M."/>
            <person name="Han M.V."/>
            <person name="Heger A."/>
            <person name="Hillier L."/>
            <person name="Hinrichs A.S."/>
            <person name="Holmes I."/>
            <person name="Hoskins R.A."/>
            <person name="Hubisz M.J."/>
            <person name="Hultmark D."/>
            <person name="Huntley M.A."/>
            <person name="Jaffe D.B."/>
            <person name="Jagadeeshan S."/>
            <person name="Jeck W.R."/>
            <person name="Johnson J."/>
            <person name="Jones C.D."/>
            <person name="Jordan W.C."/>
            <person name="Karpen G.H."/>
            <person name="Kataoka E."/>
            <person name="Keightley P.D."/>
            <person name="Kheradpour P."/>
            <person name="Kirkness E.F."/>
            <person name="Koerich L.B."/>
            <person name="Kristiansen K."/>
            <person name="Kudrna D."/>
            <person name="Kulathinal R.J."/>
            <person name="Kumar S."/>
            <person name="Kwok R."/>
            <person name="Lander E."/>
            <person name="Langley C.H."/>
            <person name="Lapoint R."/>
            <person name="Lazzaro B.P."/>
            <person name="Lee S.J."/>
            <person name="Levesque L."/>
            <person name="Li R."/>
            <person name="Lin C.F."/>
            <person name="Lin M.F."/>
            <person name="Lindblad-Toh K."/>
            <person name="Llopart A."/>
            <person name="Long M."/>
            <person name="Low L."/>
            <person name="Lozovsky E."/>
            <person name="Lu J."/>
            <person name="Luo M."/>
            <person name="Machado C.A."/>
            <person name="Makalowski W."/>
            <person name="Marzo M."/>
            <person name="Matsuda M."/>
            <person name="Matzkin L."/>
            <person name="McAllister B."/>
            <person name="McBride C.S."/>
            <person name="McKernan B."/>
            <person name="McKernan K."/>
            <person name="Mendez-Lago M."/>
            <person name="Minx P."/>
            <person name="Mollenhauer M.U."/>
            <person name="Montooth K."/>
            <person name="Mount S.M."/>
            <person name="Mu X."/>
            <person name="Myers E."/>
            <person name="Negre B."/>
            <person name="Newfeld S."/>
            <person name="Nielsen R."/>
            <person name="Noor M.A."/>
            <person name="O'Grady P."/>
            <person name="Pachter L."/>
            <person name="Papaceit M."/>
            <person name="Parisi M.J."/>
            <person name="Parisi M."/>
            <person name="Parts L."/>
            <person name="Pedersen J.S."/>
            <person name="Pesole G."/>
            <person name="Phillippy A.M."/>
            <person name="Ponting C.P."/>
            <person name="Pop M."/>
            <person name="Porcelli D."/>
            <person name="Powell J.R."/>
            <person name="Prohaska S."/>
            <person name="Pruitt K."/>
            <person name="Puig M."/>
            <person name="Quesneville H."/>
            <person name="Ram K.R."/>
            <person name="Rand D."/>
            <person name="Rasmussen M.D."/>
            <person name="Reed L.K."/>
            <person name="Reenan R."/>
            <person name="Reily A."/>
            <person name="Remington K.A."/>
            <person name="Rieger T.T."/>
            <person name="Ritchie M.G."/>
            <person name="Robin C."/>
            <person name="Rogers Y.H."/>
            <person name="Rohde C."/>
            <person name="Rozas J."/>
            <person name="Rubenfield M.J."/>
            <person name="Ruiz A."/>
            <person name="Russo S."/>
            <person name="Salzberg S.L."/>
            <person name="Sanchez-Gracia A."/>
            <person name="Saranga D.J."/>
            <person name="Sato H."/>
            <person name="Schaeffer S.W."/>
            <person name="Schatz M.C."/>
            <person name="Schlenke T."/>
            <person name="Schwartz R."/>
            <person name="Segarra C."/>
            <person name="Singh R.S."/>
            <person name="Sirot L."/>
            <person name="Sirota M."/>
            <person name="Sisneros N.B."/>
            <person name="Smith C.D."/>
            <person name="Smith T.F."/>
            <person name="Spieth J."/>
            <person name="Stage D.E."/>
            <person name="Stark A."/>
            <person name="Stephan W."/>
            <person name="Strausberg R.L."/>
            <person name="Strempel S."/>
            <person name="Sturgill D."/>
            <person name="Sutton G."/>
            <person name="Sutton G.G."/>
            <person name="Tao W."/>
            <person name="Teichmann S."/>
            <person name="Tobari Y.N."/>
            <person name="Tomimura Y."/>
            <person name="Tsolas J.M."/>
            <person name="Valente V.L."/>
            <person name="Venter E."/>
            <person name="Venter J.C."/>
            <person name="Vicario S."/>
            <person name="Vieira F.G."/>
            <person name="Vilella A.J."/>
            <person name="Villasante A."/>
            <person name="Walenz B."/>
            <person name="Wang J."/>
            <person name="Wasserman M."/>
            <person name="Watts T."/>
            <person name="Wilson D."/>
            <person name="Wilson R.K."/>
            <person name="Wing R.A."/>
            <person name="Wolfner M.F."/>
            <person name="Wong A."/>
            <person name="Wong G.K."/>
            <person name="Wu C.I."/>
            <person name="Wu G."/>
            <person name="Yamamoto D."/>
            <person name="Yang H.P."/>
            <person name="Yang S.P."/>
            <person name="Yorke J.A."/>
            <person name="Yoshida K."/>
            <person name="Zdobnov E."/>
            <person name="Zhang P."/>
            <person name="Zhang Y."/>
            <person name="Zimin A.V."/>
            <person name="Baldwin J."/>
            <person name="Abdouelleil A."/>
            <person name="Abdulkadir J."/>
            <person name="Abebe A."/>
            <person name="Abera B."/>
            <person name="Abreu J."/>
            <person name="Acer S.C."/>
            <person name="Aftuck L."/>
            <person name="Alexander A."/>
            <person name="An P."/>
            <person name="Anderson E."/>
            <person name="Anderson S."/>
            <person name="Arachi H."/>
            <person name="Azer M."/>
            <person name="Bachantsang P."/>
            <person name="Barry A."/>
            <person name="Bayul T."/>
            <person name="Berlin A."/>
            <person name="Bessette D."/>
            <person name="Bloom T."/>
            <person name="Blye J."/>
            <person name="Boguslavskiy L."/>
            <person name="Bonnet C."/>
            <person name="Boukhgalter B."/>
            <person name="Bourzgui I."/>
            <person name="Brown A."/>
            <person name="Cahill P."/>
            <person name="Channer S."/>
            <person name="Cheshatsang Y."/>
            <person name="Chuda L."/>
            <person name="Citroen M."/>
            <person name="Collymore A."/>
            <person name="Cooke P."/>
            <person name="Costello M."/>
            <person name="D'Aco K."/>
            <person name="Daza R."/>
            <person name="De Haan G."/>
            <person name="DeGray S."/>
            <person name="DeMaso C."/>
            <person name="Dhargay N."/>
            <person name="Dooley K."/>
            <person name="Dooley E."/>
            <person name="Doricent M."/>
            <person name="Dorje P."/>
            <person name="Dorjee K."/>
            <person name="Dupes A."/>
            <person name="Elong R."/>
            <person name="Falk J."/>
            <person name="Farina A."/>
            <person name="Faro S."/>
            <person name="Ferguson D."/>
            <person name="Fisher S."/>
            <person name="Foley C.D."/>
            <person name="Franke A."/>
            <person name="Friedrich D."/>
            <person name="Gadbois L."/>
            <person name="Gearin G."/>
            <person name="Gearin C.R."/>
            <person name="Giannoukos G."/>
            <person name="Goode T."/>
            <person name="Graham J."/>
            <person name="Grandbois E."/>
            <person name="Grewal S."/>
            <person name="Gyaltsen K."/>
            <person name="Hafez N."/>
            <person name="Hagos B."/>
            <person name="Hall J."/>
            <person name="Henson C."/>
            <person name="Hollinger A."/>
            <person name="Honan T."/>
            <person name="Huard M.D."/>
            <person name="Hughes L."/>
            <person name="Hurhula B."/>
            <person name="Husby M.E."/>
            <person name="Kamat A."/>
            <person name="Kanga B."/>
            <person name="Kashin S."/>
            <person name="Khazanovich D."/>
            <person name="Kisner P."/>
            <person name="Lance K."/>
            <person name="Lara M."/>
            <person name="Lee W."/>
            <person name="Lennon N."/>
            <person name="Letendre F."/>
            <person name="LeVine R."/>
            <person name="Lipovsky A."/>
            <person name="Liu X."/>
            <person name="Liu J."/>
            <person name="Liu S."/>
            <person name="Lokyitsang T."/>
            <person name="Lokyitsang Y."/>
            <person name="Lubonja R."/>
            <person name="Lui A."/>
            <person name="MacDonald P."/>
            <person name="Magnisalis V."/>
            <person name="Maru K."/>
            <person name="Matthews C."/>
            <person name="McCusker W."/>
            <person name="McDonough S."/>
            <person name="Mehta T."/>
            <person name="Meldrim J."/>
            <person name="Meneus L."/>
            <person name="Mihai O."/>
            <person name="Mihalev A."/>
            <person name="Mihova T."/>
            <person name="Mittelman R."/>
            <person name="Mlenga V."/>
            <person name="Montmayeur A."/>
            <person name="Mulrain L."/>
            <person name="Navidi A."/>
            <person name="Naylor J."/>
            <person name="Negash T."/>
            <person name="Nguyen T."/>
            <person name="Nguyen N."/>
            <person name="Nicol R."/>
            <person name="Norbu C."/>
            <person name="Norbu N."/>
            <person name="Novod N."/>
            <person name="O'Neill B."/>
            <person name="Osman S."/>
            <person name="Markiewicz E."/>
            <person name="Oyono O.L."/>
            <person name="Patti C."/>
            <person name="Phunkhang P."/>
            <person name="Pierre F."/>
            <person name="Priest M."/>
            <person name="Raghuraman S."/>
            <person name="Rege F."/>
            <person name="Reyes R."/>
            <person name="Rise C."/>
            <person name="Rogov P."/>
            <person name="Ross K."/>
            <person name="Ryan E."/>
            <person name="Settipalli S."/>
            <person name="Shea T."/>
            <person name="Sherpa N."/>
            <person name="Shi L."/>
            <person name="Shih D."/>
            <person name="Sparrow T."/>
            <person name="Spaulding J."/>
            <person name="Stalker J."/>
            <person name="Stange-Thomann N."/>
            <person name="Stavropoulos S."/>
            <person name="Stone C."/>
            <person name="Strader C."/>
            <person name="Tesfaye S."/>
            <person name="Thomson T."/>
            <person name="Thoulutsang Y."/>
            <person name="Thoulutsang D."/>
            <person name="Topham K."/>
            <person name="Topping I."/>
            <person name="Tsamla T."/>
            <person name="Vassiliev H."/>
            <person name="Vo A."/>
            <person name="Wangchuk T."/>
            <person name="Wangdi T."/>
            <person name="Weiand M."/>
            <person name="Wilkinson J."/>
            <person name="Wilson A."/>
            <person name="Yadav S."/>
            <person name="Young G."/>
            <person name="Yu Q."/>
            <person name="Zembek L."/>
            <person name="Zhong D."/>
            <person name="Zimmer A."/>
            <person name="Zwirko Z."/>
            <person name="Jaffe D.B."/>
            <person name="Alvarez P."/>
            <person name="Brockman W."/>
            <person name="Butler J."/>
            <person name="Chin C."/>
            <person name="Gnerre S."/>
            <person name="Grabherr M."/>
            <person name="Kleber M."/>
            <person name="Mauceli E."/>
            <person name="MacCallum I."/>
        </authorList>
    </citation>
    <scope>NUCLEOTIDE SEQUENCE [LARGE SCALE GENOMIC DNA]</scope>
    <source>
        <strain evidence="8">Tucson 15287-2541.00</strain>
    </source>
</reference>
<sequence length="107" mass="12185">MACICGKKCSLFCLVISIWATIQMLLMGIAYTTNSLTFIHSLPLAEHYGSLEEYRSEADRLYGMLALRCYVTAFLYGCIALISYVCLGLRKRKQKSEMNEDRKMHIG</sequence>
<gene>
    <name evidence="7" type="primary">Dgri\GH20554</name>
    <name evidence="7" type="ORF">Dgri_GH20554</name>
</gene>
<dbReference type="KEGG" id="dgr:6560122"/>
<dbReference type="OMA" id="VSTRCFV"/>
<evidence type="ECO:0000256" key="3">
    <source>
        <dbReference type="ARBA" id="ARBA00022692"/>
    </source>
</evidence>
<evidence type="ECO:0000256" key="2">
    <source>
        <dbReference type="ARBA" id="ARBA00008458"/>
    </source>
</evidence>
<dbReference type="Proteomes" id="UP000001070">
    <property type="component" value="Unassembled WGS sequence"/>
</dbReference>
<dbReference type="AlphaFoldDB" id="B4J8I6"/>
<evidence type="ECO:0000313" key="8">
    <source>
        <dbReference type="Proteomes" id="UP000001070"/>
    </source>
</evidence>
<dbReference type="GO" id="GO:0004521">
    <property type="term" value="F:RNA endonuclease activity"/>
    <property type="evidence" value="ECO:0007669"/>
    <property type="project" value="InterPro"/>
</dbReference>
<dbReference type="InterPro" id="IPR026770">
    <property type="entry name" value="RNase_K"/>
</dbReference>
<keyword evidence="8" id="KW-1185">Reference proteome</keyword>
<evidence type="ECO:0000313" key="7">
    <source>
        <dbReference type="EMBL" id="EDW01253.1"/>
    </source>
</evidence>
<dbReference type="HOGENOM" id="CLU_140554_0_0_1"/>
<keyword evidence="5 6" id="KW-0472">Membrane</keyword>
<protein>
    <submittedName>
        <fullName evidence="7">GH20554</fullName>
    </submittedName>
</protein>
<evidence type="ECO:0000256" key="1">
    <source>
        <dbReference type="ARBA" id="ARBA00004141"/>
    </source>
</evidence>
<organism evidence="8">
    <name type="scientific">Drosophila grimshawi</name>
    <name type="common">Hawaiian fruit fly</name>
    <name type="synonym">Idiomyia grimshawi</name>
    <dbReference type="NCBI Taxonomy" id="7222"/>
    <lineage>
        <taxon>Eukaryota</taxon>
        <taxon>Metazoa</taxon>
        <taxon>Ecdysozoa</taxon>
        <taxon>Arthropoda</taxon>
        <taxon>Hexapoda</taxon>
        <taxon>Insecta</taxon>
        <taxon>Pterygota</taxon>
        <taxon>Neoptera</taxon>
        <taxon>Endopterygota</taxon>
        <taxon>Diptera</taxon>
        <taxon>Brachycera</taxon>
        <taxon>Muscomorpha</taxon>
        <taxon>Ephydroidea</taxon>
        <taxon>Drosophilidae</taxon>
        <taxon>Drosophila</taxon>
        <taxon>Hawaiian Drosophila</taxon>
    </lineage>
</organism>
<dbReference type="GO" id="GO:0016020">
    <property type="term" value="C:membrane"/>
    <property type="evidence" value="ECO:0007669"/>
    <property type="project" value="UniProtKB-SubCell"/>
</dbReference>